<dbReference type="FunFam" id="3.40.50.410:FF:000005">
    <property type="entry name" value="26S proteasome non-ATPase regulatory subunit 4"/>
    <property type="match status" value="1"/>
</dbReference>
<dbReference type="InterPro" id="IPR002035">
    <property type="entry name" value="VWF_A"/>
</dbReference>
<feature type="domain" description="VWFA" evidence="2">
    <location>
        <begin position="7"/>
        <end position="116"/>
    </location>
</feature>
<feature type="compositionally biased region" description="Low complexity" evidence="1">
    <location>
        <begin position="154"/>
        <end position="163"/>
    </location>
</feature>
<dbReference type="Gene3D" id="3.40.50.410">
    <property type="entry name" value="von Willebrand factor, type A domain"/>
    <property type="match status" value="1"/>
</dbReference>
<evidence type="ECO:0000313" key="4">
    <source>
        <dbReference type="Proteomes" id="UP000694416"/>
    </source>
</evidence>
<proteinExistence type="predicted"/>
<evidence type="ECO:0000313" key="3">
    <source>
        <dbReference type="Ensembl" id="ENSPTEP00000012557.1"/>
    </source>
</evidence>
<evidence type="ECO:0000259" key="2">
    <source>
        <dbReference type="Pfam" id="PF13519"/>
    </source>
</evidence>
<feature type="region of interest" description="Disordered" evidence="1">
    <location>
        <begin position="215"/>
        <end position="249"/>
    </location>
</feature>
<dbReference type="GO" id="GO:0005634">
    <property type="term" value="C:nucleus"/>
    <property type="evidence" value="ECO:0007669"/>
    <property type="project" value="TreeGrafter"/>
</dbReference>
<protein>
    <recommendedName>
        <fullName evidence="2">VWFA domain-containing protein</fullName>
    </recommendedName>
</protein>
<feature type="region of interest" description="Disordered" evidence="1">
    <location>
        <begin position="315"/>
        <end position="357"/>
    </location>
</feature>
<feature type="compositionally biased region" description="Polar residues" evidence="1">
    <location>
        <begin position="172"/>
        <end position="185"/>
    </location>
</feature>
<dbReference type="GO" id="GO:0031593">
    <property type="term" value="F:polyubiquitin modification-dependent protein binding"/>
    <property type="evidence" value="ECO:0007669"/>
    <property type="project" value="TreeGrafter"/>
</dbReference>
<dbReference type="SUPFAM" id="SSF53300">
    <property type="entry name" value="vWA-like"/>
    <property type="match status" value="1"/>
</dbReference>
<dbReference type="Ensembl" id="ENSPTET00000018885.1">
    <property type="protein sequence ID" value="ENSPTEP00000012557.1"/>
    <property type="gene ID" value="ENSPTEG00000014084.1"/>
</dbReference>
<feature type="compositionally biased region" description="Basic and acidic residues" evidence="1">
    <location>
        <begin position="346"/>
        <end position="357"/>
    </location>
</feature>
<evidence type="ECO:0000256" key="1">
    <source>
        <dbReference type="SAM" id="MobiDB-lite"/>
    </source>
</evidence>
<dbReference type="GO" id="GO:0008540">
    <property type="term" value="C:proteasome regulatory particle, base subcomplex"/>
    <property type="evidence" value="ECO:0007669"/>
    <property type="project" value="TreeGrafter"/>
</dbReference>
<feature type="region of interest" description="Disordered" evidence="1">
    <location>
        <begin position="151"/>
        <end position="186"/>
    </location>
</feature>
<reference evidence="3" key="2">
    <citation type="submission" date="2025-09" db="UniProtKB">
        <authorList>
            <consortium name="Ensembl"/>
        </authorList>
    </citation>
    <scope>IDENTIFICATION</scope>
</reference>
<feature type="compositionally biased region" description="Polar residues" evidence="1">
    <location>
        <begin position="218"/>
        <end position="228"/>
    </location>
</feature>
<dbReference type="GO" id="GO:0005829">
    <property type="term" value="C:cytosol"/>
    <property type="evidence" value="ECO:0007669"/>
    <property type="project" value="TreeGrafter"/>
</dbReference>
<sequence>MSNFEATIICIDNSDYNRNEDILPNRFLSQIDCINVLCCNKTSMHYRNNIGVIMMAGDKIKVKVSLTNDIGLLLSCIHDIKMEGSCDVIRSLLIAQLALKHREDKNLEQKILLFVGSPLEVNHKQLINTDDLGLDGLQHDEQLRNAMQLSLQESQQGASTTGTTGVGQSGTNDNSSNKQAVNNLPTIEDIENMKDIDNELKEALLLSLREYTEKQAEQAGQTGENGQDGQAEETPALGNENYKNSFDNQDINKIKTEENKEKKENESYEKVFKVDKEYNNVDSSSVSFTGDNNCNINNNNGIVQEMKENILDDTIENGNNEKENSGYNSSDLGKRADDTNNVLGTNEKRTIEKQDGE</sequence>
<dbReference type="InterPro" id="IPR027040">
    <property type="entry name" value="PSMD4"/>
</dbReference>
<dbReference type="InterPro" id="IPR036465">
    <property type="entry name" value="vWFA_dom_sf"/>
</dbReference>
<dbReference type="PANTHER" id="PTHR10223:SF0">
    <property type="entry name" value="26S PROTEASOME NON-ATPASE REGULATORY SUBUNIT 4"/>
    <property type="match status" value="1"/>
</dbReference>
<dbReference type="Proteomes" id="UP000694416">
    <property type="component" value="Unplaced"/>
</dbReference>
<reference evidence="3" key="1">
    <citation type="submission" date="2025-08" db="UniProtKB">
        <authorList>
            <consortium name="Ensembl"/>
        </authorList>
    </citation>
    <scope>IDENTIFICATION</scope>
</reference>
<organism evidence="3 4">
    <name type="scientific">Piliocolobus tephrosceles</name>
    <name type="common">Ugandan red Colobus</name>
    <dbReference type="NCBI Taxonomy" id="591936"/>
    <lineage>
        <taxon>Eukaryota</taxon>
        <taxon>Metazoa</taxon>
        <taxon>Chordata</taxon>
        <taxon>Craniata</taxon>
        <taxon>Vertebrata</taxon>
        <taxon>Euteleostomi</taxon>
        <taxon>Mammalia</taxon>
        <taxon>Eutheria</taxon>
        <taxon>Euarchontoglires</taxon>
        <taxon>Primates</taxon>
        <taxon>Haplorrhini</taxon>
        <taxon>Catarrhini</taxon>
        <taxon>Cercopithecidae</taxon>
        <taxon>Colobinae</taxon>
        <taxon>Piliocolobus</taxon>
    </lineage>
</organism>
<dbReference type="Gene3D" id="6.10.140.100">
    <property type="match status" value="1"/>
</dbReference>
<dbReference type="Pfam" id="PF13519">
    <property type="entry name" value="VWA_2"/>
    <property type="match status" value="1"/>
</dbReference>
<accession>A0A8C9H060</accession>
<dbReference type="AlphaFoldDB" id="A0A8C9H060"/>
<keyword evidence="4" id="KW-1185">Reference proteome</keyword>
<name>A0A8C9H060_9PRIM</name>
<dbReference type="GO" id="GO:0043161">
    <property type="term" value="P:proteasome-mediated ubiquitin-dependent protein catabolic process"/>
    <property type="evidence" value="ECO:0007669"/>
    <property type="project" value="TreeGrafter"/>
</dbReference>
<dbReference type="PANTHER" id="PTHR10223">
    <property type="entry name" value="26S PROTEASOME NON-ATPASE REGULATORY SUBUNIT 4"/>
    <property type="match status" value="1"/>
</dbReference>